<organism evidence="1 2">
    <name type="scientific">Hyphomicrobium denitrificans 1NES1</name>
    <dbReference type="NCBI Taxonomy" id="670307"/>
    <lineage>
        <taxon>Bacteria</taxon>
        <taxon>Pseudomonadati</taxon>
        <taxon>Pseudomonadota</taxon>
        <taxon>Alphaproteobacteria</taxon>
        <taxon>Hyphomicrobiales</taxon>
        <taxon>Hyphomicrobiaceae</taxon>
        <taxon>Hyphomicrobium</taxon>
    </lineage>
</organism>
<reference evidence="1 2" key="1">
    <citation type="journal article" date="2013" name="Genome Announc.">
        <title>Genome sequences for three denitrifying bacterial strains isolated from a uranium- and nitrate-contaminated subsurface environment.</title>
        <authorList>
            <person name="Venkatramanan R."/>
            <person name="Prakash O."/>
            <person name="Woyke T."/>
            <person name="Chain P."/>
            <person name="Goodwin L.A."/>
            <person name="Watson D."/>
            <person name="Brooks S."/>
            <person name="Kostka J.E."/>
            <person name="Green S.J."/>
        </authorList>
    </citation>
    <scope>NUCLEOTIDE SEQUENCE [LARGE SCALE GENOMIC DNA]</scope>
    <source>
        <strain evidence="1 2">1NES1</strain>
    </source>
</reference>
<gene>
    <name evidence="1" type="ORF">HYPDE_30448</name>
</gene>
<evidence type="ECO:0000313" key="1">
    <source>
        <dbReference type="EMBL" id="AGK57764.1"/>
    </source>
</evidence>
<name>N0B2L8_9HYPH</name>
<dbReference type="Proteomes" id="UP000005952">
    <property type="component" value="Chromosome"/>
</dbReference>
<protein>
    <submittedName>
        <fullName evidence="1">Uncharacterized protein</fullName>
    </submittedName>
</protein>
<accession>N0B2L8</accession>
<dbReference type="HOGENOM" id="CLU_2825284_0_0_5"/>
<proteinExistence type="predicted"/>
<dbReference type="EMBL" id="CP005587">
    <property type="protein sequence ID" value="AGK57764.1"/>
    <property type="molecule type" value="Genomic_DNA"/>
</dbReference>
<sequence>MRISFPVEHRRALRIGGVAADRLPALTGAGGEWTKAAASVAKWTNSGERAESRKIYGTRIHLSRTG</sequence>
<dbReference type="KEGG" id="hdt:HYPDE_30448"/>
<dbReference type="AlphaFoldDB" id="N0B2L8"/>
<dbReference type="STRING" id="670307.HYPDE_30448"/>
<keyword evidence="2" id="KW-1185">Reference proteome</keyword>
<evidence type="ECO:0000313" key="2">
    <source>
        <dbReference type="Proteomes" id="UP000005952"/>
    </source>
</evidence>